<dbReference type="Proteomes" id="UP000653076">
    <property type="component" value="Unassembled WGS sequence"/>
</dbReference>
<name>A0ABQ4J4R3_9ACTN</name>
<dbReference type="Pfam" id="PF11225">
    <property type="entry name" value="DUF3024"/>
    <property type="match status" value="1"/>
</dbReference>
<comment type="caution">
    <text evidence="1">The sequence shown here is derived from an EMBL/GenBank/DDBJ whole genome shotgun (WGS) entry which is preliminary data.</text>
</comment>
<dbReference type="EMBL" id="BOPC01000004">
    <property type="protein sequence ID" value="GIJ25150.1"/>
    <property type="molecule type" value="Genomic_DNA"/>
</dbReference>
<evidence type="ECO:0008006" key="3">
    <source>
        <dbReference type="Google" id="ProtNLM"/>
    </source>
</evidence>
<evidence type="ECO:0000313" key="1">
    <source>
        <dbReference type="EMBL" id="GIJ25150.1"/>
    </source>
</evidence>
<organism evidence="1 2">
    <name type="scientific">Micromonospora qiuiae</name>
    <dbReference type="NCBI Taxonomy" id="502268"/>
    <lineage>
        <taxon>Bacteria</taxon>
        <taxon>Bacillati</taxon>
        <taxon>Actinomycetota</taxon>
        <taxon>Actinomycetes</taxon>
        <taxon>Micromonosporales</taxon>
        <taxon>Micromonosporaceae</taxon>
        <taxon>Micromonospora</taxon>
    </lineage>
</organism>
<proteinExistence type="predicted"/>
<evidence type="ECO:0000313" key="2">
    <source>
        <dbReference type="Proteomes" id="UP000653076"/>
    </source>
</evidence>
<reference evidence="1 2" key="1">
    <citation type="submission" date="2021-01" db="EMBL/GenBank/DDBJ databases">
        <title>Whole genome shotgun sequence of Verrucosispora qiuiae NBRC 106684.</title>
        <authorList>
            <person name="Komaki H."/>
            <person name="Tamura T."/>
        </authorList>
    </citation>
    <scope>NUCLEOTIDE SEQUENCE [LARGE SCALE GENOMIC DNA]</scope>
    <source>
        <strain evidence="1 2">NBRC 106684</strain>
    </source>
</reference>
<dbReference type="RefSeq" id="WP_204032244.1">
    <property type="nucleotide sequence ID" value="NZ_BOPC01000004.1"/>
</dbReference>
<protein>
    <recommendedName>
        <fullName evidence="3">Transposase</fullName>
    </recommendedName>
</protein>
<accession>A0ABQ4J4R3</accession>
<sequence>MTPTSSSLPEADVAQVRRWCEQRVPAQVRDQVRIECEEAPRHLTVLERRPAWRAEPGADWSALPVARLRYLKSTGVWTLYWRDRNMRFHRYDRAPATADIGVLLAELDSDPMAIFWG</sequence>
<keyword evidence="2" id="KW-1185">Reference proteome</keyword>
<gene>
    <name evidence="1" type="ORF">Vqi01_03120</name>
</gene>
<dbReference type="InterPro" id="IPR021388">
    <property type="entry name" value="DUF3024"/>
</dbReference>